<evidence type="ECO:0000313" key="4">
    <source>
        <dbReference type="Proteomes" id="UP001652660"/>
    </source>
</evidence>
<dbReference type="Pfam" id="PF10551">
    <property type="entry name" value="MULE"/>
    <property type="match status" value="1"/>
</dbReference>
<dbReference type="SUPFAM" id="SSF55831">
    <property type="entry name" value="Thymidylate synthase/dCMP hydroxymethylase"/>
    <property type="match status" value="1"/>
</dbReference>
<dbReference type="PANTHER" id="PTHR47718:SF13">
    <property type="entry name" value="OS09G0290500 PROTEIN"/>
    <property type="match status" value="1"/>
</dbReference>
<feature type="domain" description="FAR1" evidence="2">
    <location>
        <begin position="75"/>
        <end position="165"/>
    </location>
</feature>
<reference evidence="5" key="1">
    <citation type="submission" date="2025-08" db="UniProtKB">
        <authorList>
            <consortium name="RefSeq"/>
        </authorList>
    </citation>
    <scope>IDENTIFICATION</scope>
    <source>
        <tissue evidence="5">Leaves</tissue>
    </source>
</reference>
<organism evidence="4 5">
    <name type="scientific">Coffea arabica</name>
    <name type="common">Arabian coffee</name>
    <dbReference type="NCBI Taxonomy" id="13443"/>
    <lineage>
        <taxon>Eukaryota</taxon>
        <taxon>Viridiplantae</taxon>
        <taxon>Streptophyta</taxon>
        <taxon>Embryophyta</taxon>
        <taxon>Tracheophyta</taxon>
        <taxon>Spermatophyta</taxon>
        <taxon>Magnoliopsida</taxon>
        <taxon>eudicotyledons</taxon>
        <taxon>Gunneridae</taxon>
        <taxon>Pentapetalae</taxon>
        <taxon>asterids</taxon>
        <taxon>lamiids</taxon>
        <taxon>Gentianales</taxon>
        <taxon>Rubiaceae</taxon>
        <taxon>Ixoroideae</taxon>
        <taxon>Gardenieae complex</taxon>
        <taxon>Bertiereae - Coffeeae clade</taxon>
        <taxon>Coffeeae</taxon>
        <taxon>Coffea</taxon>
    </lineage>
</organism>
<proteinExistence type="predicted"/>
<dbReference type="Pfam" id="PF03101">
    <property type="entry name" value="FAR1"/>
    <property type="match status" value="1"/>
</dbReference>
<name>A0ABM4V359_COFAR</name>
<protein>
    <submittedName>
        <fullName evidence="5">Protein FAR1-RELATED SEQUENCE 5-like</fullName>
    </submittedName>
</protein>
<dbReference type="InterPro" id="IPR004330">
    <property type="entry name" value="FAR1_DNA_bnd_dom"/>
</dbReference>
<dbReference type="InterPro" id="IPR036926">
    <property type="entry name" value="Thymidate_synth/dCMP_Mease_sf"/>
</dbReference>
<sequence>MVKETQGGRLRMDGGGKRKSFDVDLEPECDRDIDSPESGGSSGGHQDEKAEELLGAIDMDDVMKLTFDTEEEAGEFYNLYAKLSGFKIRKSNGKRDADGISKFRKWVCYCEGYRDEKWFKYEDWKKEAKPITRTGNGACFRVKYDIESLNYVVTSFIVEHNHPLASEAKYAQAKSLKMVGARICQIMKYFVIKAGGYSNVGFCIKDLYNRMDEERRKDIFNGYVEGALGFLATKKDVDDMFFYKYHVDNEGRLARLVWADSKSQVDFSTFGDVLEFDMTYKTNKYRKPLVVFAGVNNHLNSTIFGCALLSDERIETYEWVLSTLIEAMDDRKPVVVMTDEDSTMQRAIKNLFPDPCHRLYSWHLHRNASSNILCKEFNDRFV</sequence>
<dbReference type="RefSeq" id="XP_071913968.1">
    <property type="nucleotide sequence ID" value="XM_072057867.1"/>
</dbReference>
<dbReference type="GeneID" id="113699666"/>
<feature type="compositionally biased region" description="Basic and acidic residues" evidence="1">
    <location>
        <begin position="10"/>
        <end position="34"/>
    </location>
</feature>
<keyword evidence="4" id="KW-1185">Reference proteome</keyword>
<feature type="domain" description="MULE transposase" evidence="3">
    <location>
        <begin position="273"/>
        <end position="367"/>
    </location>
</feature>
<evidence type="ECO:0000313" key="5">
    <source>
        <dbReference type="RefSeq" id="XP_071913968.1"/>
    </source>
</evidence>
<accession>A0ABM4V359</accession>
<dbReference type="Proteomes" id="UP001652660">
    <property type="component" value="Chromosome 7c"/>
</dbReference>
<feature type="region of interest" description="Disordered" evidence="1">
    <location>
        <begin position="1"/>
        <end position="47"/>
    </location>
</feature>
<evidence type="ECO:0000256" key="1">
    <source>
        <dbReference type="SAM" id="MobiDB-lite"/>
    </source>
</evidence>
<evidence type="ECO:0000259" key="2">
    <source>
        <dbReference type="Pfam" id="PF03101"/>
    </source>
</evidence>
<dbReference type="InterPro" id="IPR018289">
    <property type="entry name" value="MULE_transposase_dom"/>
</dbReference>
<dbReference type="PANTHER" id="PTHR47718">
    <property type="entry name" value="OS01G0519700 PROTEIN"/>
    <property type="match status" value="1"/>
</dbReference>
<evidence type="ECO:0000259" key="3">
    <source>
        <dbReference type="Pfam" id="PF10551"/>
    </source>
</evidence>
<gene>
    <name evidence="5" type="primary">LOC113699666</name>
</gene>